<feature type="region of interest" description="Disordered" evidence="1">
    <location>
        <begin position="174"/>
        <end position="201"/>
    </location>
</feature>
<protein>
    <recommendedName>
        <fullName evidence="5">NYN domain-containing protein</fullName>
    </recommendedName>
</protein>
<feature type="region of interest" description="Disordered" evidence="1">
    <location>
        <begin position="221"/>
        <end position="242"/>
    </location>
</feature>
<evidence type="ECO:0000256" key="2">
    <source>
        <dbReference type="SAM" id="Phobius"/>
    </source>
</evidence>
<sequence>MERESMKGYLFNCDNTCELKEVEALLFEMEEKHNLKIDVEKLYFGLKSMSEICDSKIPHLKIDFAVFAVHADESRLSINEENAGIGYAKLYKALSRATGDKVLIVIAGDKDYKDKTEQEQFVISRWARRKVASQFDDEYLDGRKSFILSWNSKHRTIHEEALLHFFDPNKEGQKFQYQPKPKPLPEFQVTSSVTTPGEGDKVIEEGASDQLMDNDVPNLEHEKSTQDERSEEYGGADRTPALVNHPKGTVLLETHLRYGKISSENKDVVEWQQGWQPSEIVMQDLEERWKLVPDAEVLFTADGDGLANCAVKMNPWQNFKYHMRSAQMHAHAHMRICACICTCTCICIIIIMIIIIHFTRG</sequence>
<name>A0AAU9WML3_9CNID</name>
<evidence type="ECO:0000313" key="3">
    <source>
        <dbReference type="EMBL" id="CAH3119383.1"/>
    </source>
</evidence>
<evidence type="ECO:0000256" key="1">
    <source>
        <dbReference type="SAM" id="MobiDB-lite"/>
    </source>
</evidence>
<organism evidence="3 4">
    <name type="scientific">Pocillopora meandrina</name>
    <dbReference type="NCBI Taxonomy" id="46732"/>
    <lineage>
        <taxon>Eukaryota</taxon>
        <taxon>Metazoa</taxon>
        <taxon>Cnidaria</taxon>
        <taxon>Anthozoa</taxon>
        <taxon>Hexacorallia</taxon>
        <taxon>Scleractinia</taxon>
        <taxon>Astrocoeniina</taxon>
        <taxon>Pocilloporidae</taxon>
        <taxon>Pocillopora</taxon>
    </lineage>
</organism>
<accession>A0AAU9WML3</accession>
<keyword evidence="2" id="KW-1133">Transmembrane helix</keyword>
<feature type="transmembrane region" description="Helical" evidence="2">
    <location>
        <begin position="336"/>
        <end position="358"/>
    </location>
</feature>
<evidence type="ECO:0000313" key="4">
    <source>
        <dbReference type="Proteomes" id="UP001159428"/>
    </source>
</evidence>
<keyword evidence="2" id="KW-0812">Transmembrane</keyword>
<keyword evidence="2" id="KW-0472">Membrane</keyword>
<dbReference type="EMBL" id="CALNXJ010000017">
    <property type="protein sequence ID" value="CAH3119383.1"/>
    <property type="molecule type" value="Genomic_DNA"/>
</dbReference>
<evidence type="ECO:0008006" key="5">
    <source>
        <dbReference type="Google" id="ProtNLM"/>
    </source>
</evidence>
<keyword evidence="4" id="KW-1185">Reference proteome</keyword>
<feature type="compositionally biased region" description="Basic and acidic residues" evidence="1">
    <location>
        <begin position="221"/>
        <end position="232"/>
    </location>
</feature>
<gene>
    <name evidence="3" type="ORF">PMEA_00008269</name>
</gene>
<comment type="caution">
    <text evidence="3">The sequence shown here is derived from an EMBL/GenBank/DDBJ whole genome shotgun (WGS) entry which is preliminary data.</text>
</comment>
<reference evidence="3 4" key="1">
    <citation type="submission" date="2022-05" db="EMBL/GenBank/DDBJ databases">
        <authorList>
            <consortium name="Genoscope - CEA"/>
            <person name="William W."/>
        </authorList>
    </citation>
    <scope>NUCLEOTIDE SEQUENCE [LARGE SCALE GENOMIC DNA]</scope>
</reference>
<dbReference type="Proteomes" id="UP001159428">
    <property type="component" value="Unassembled WGS sequence"/>
</dbReference>
<dbReference type="AlphaFoldDB" id="A0AAU9WML3"/>
<proteinExistence type="predicted"/>